<dbReference type="AlphaFoldDB" id="A0A7Y7U845"/>
<sequence length="164" mass="18151">MLQLPSSSAPVAVLQAPPVVPDSLRALAARQLHEQLSVPAPVKIYMQRVARLMRNMQLVVLDRQDSRRPSTGGATPCGIEWSRLLVEFDGAVFELRDAYAALNQSRRQVKALPAGTAESFYEDKLPAFEACMQPAFAAMDSALLRWEAVSIKYLQMMQGTYRAA</sequence>
<name>A0A7Y7U845_9BACT</name>
<dbReference type="RefSeq" id="WP_176910300.1">
    <property type="nucleotide sequence ID" value="NZ_JABKAU010000076.1"/>
</dbReference>
<dbReference type="EMBL" id="JABKAU010000076">
    <property type="protein sequence ID" value="NVO33494.1"/>
    <property type="molecule type" value="Genomic_DNA"/>
</dbReference>
<reference evidence="1 2" key="1">
    <citation type="submission" date="2020-05" db="EMBL/GenBank/DDBJ databases">
        <title>Hymenobacter terrestris sp. nov. and Hymenobacter lapidiphilus sp. nov., isolated from regoliths in Antarctica.</title>
        <authorList>
            <person name="Sedlacek I."/>
            <person name="Pantucek R."/>
            <person name="Zeman M."/>
            <person name="Holochova P."/>
            <person name="Kralova S."/>
            <person name="Stankova E."/>
            <person name="Sedo O."/>
            <person name="Micenkova L."/>
            <person name="Svec P."/>
            <person name="Gupta V."/>
            <person name="Sood U."/>
            <person name="Korpole U.S."/>
            <person name="Lal R."/>
        </authorList>
    </citation>
    <scope>NUCLEOTIDE SEQUENCE [LARGE SCALE GENOMIC DNA]</scope>
    <source>
        <strain evidence="1 2">P5342</strain>
    </source>
</reference>
<dbReference type="Proteomes" id="UP000565521">
    <property type="component" value="Unassembled WGS sequence"/>
</dbReference>
<gene>
    <name evidence="1" type="ORF">HW554_20020</name>
</gene>
<protein>
    <submittedName>
        <fullName evidence="1">Uncharacterized protein</fullName>
    </submittedName>
</protein>
<proteinExistence type="predicted"/>
<evidence type="ECO:0000313" key="2">
    <source>
        <dbReference type="Proteomes" id="UP000565521"/>
    </source>
</evidence>
<evidence type="ECO:0000313" key="1">
    <source>
        <dbReference type="EMBL" id="NVO33494.1"/>
    </source>
</evidence>
<comment type="caution">
    <text evidence="1">The sequence shown here is derived from an EMBL/GenBank/DDBJ whole genome shotgun (WGS) entry which is preliminary data.</text>
</comment>
<accession>A0A7Y7U845</accession>
<keyword evidence="2" id="KW-1185">Reference proteome</keyword>
<organism evidence="1 2">
    <name type="scientific">Hymenobacter lapidiphilus</name>
    <dbReference type="NCBI Taxonomy" id="2608003"/>
    <lineage>
        <taxon>Bacteria</taxon>
        <taxon>Pseudomonadati</taxon>
        <taxon>Bacteroidota</taxon>
        <taxon>Cytophagia</taxon>
        <taxon>Cytophagales</taxon>
        <taxon>Hymenobacteraceae</taxon>
        <taxon>Hymenobacter</taxon>
    </lineage>
</organism>